<dbReference type="SUPFAM" id="SSF48208">
    <property type="entry name" value="Six-hairpin glycosidases"/>
    <property type="match status" value="1"/>
</dbReference>
<keyword evidence="3" id="KW-0812">Transmembrane</keyword>
<keyword evidence="14" id="KW-0732">Signal</keyword>
<dbReference type="InterPro" id="IPR031631">
    <property type="entry name" value="Glyco_hydro_63N"/>
</dbReference>
<feature type="signal peptide" evidence="14">
    <location>
        <begin position="1"/>
        <end position="16"/>
    </location>
</feature>
<dbReference type="GO" id="GO:0005789">
    <property type="term" value="C:endoplasmic reticulum membrane"/>
    <property type="evidence" value="ECO:0007669"/>
    <property type="project" value="UniProtKB-SubCell"/>
</dbReference>
<evidence type="ECO:0000313" key="17">
    <source>
        <dbReference type="EMBL" id="KAJ7219047.1"/>
    </source>
</evidence>
<dbReference type="GO" id="GO:0009311">
    <property type="term" value="P:oligosaccharide metabolic process"/>
    <property type="evidence" value="ECO:0007669"/>
    <property type="project" value="UniProtKB-UniRule"/>
</dbReference>
<evidence type="ECO:0000259" key="15">
    <source>
        <dbReference type="Pfam" id="PF03200"/>
    </source>
</evidence>
<comment type="caution">
    <text evidence="17">The sequence shown here is derived from an EMBL/GenBank/DDBJ whole genome shotgun (WGS) entry which is preliminary data.</text>
</comment>
<dbReference type="GO" id="GO:0004573">
    <property type="term" value="F:Glc3Man9GlcNAc2 oligosaccharide glucosidase activity"/>
    <property type="evidence" value="ECO:0007669"/>
    <property type="project" value="UniProtKB-UniRule"/>
</dbReference>
<dbReference type="InterPro" id="IPR012341">
    <property type="entry name" value="6hp_glycosidase-like_sf"/>
</dbReference>
<evidence type="ECO:0000313" key="18">
    <source>
        <dbReference type="Proteomes" id="UP001219525"/>
    </source>
</evidence>
<feature type="domain" description="Glycosyl hydrolase family 63 N-terminal" evidence="16">
    <location>
        <begin position="22"/>
        <end position="247"/>
    </location>
</feature>
<gene>
    <name evidence="17" type="ORF">GGX14DRAFT_589623</name>
</gene>
<evidence type="ECO:0000259" key="16">
    <source>
        <dbReference type="Pfam" id="PF16923"/>
    </source>
</evidence>
<keyword evidence="6" id="KW-0735">Signal-anchor</keyword>
<organism evidence="17 18">
    <name type="scientific">Mycena pura</name>
    <dbReference type="NCBI Taxonomy" id="153505"/>
    <lineage>
        <taxon>Eukaryota</taxon>
        <taxon>Fungi</taxon>
        <taxon>Dikarya</taxon>
        <taxon>Basidiomycota</taxon>
        <taxon>Agaricomycotina</taxon>
        <taxon>Agaricomycetes</taxon>
        <taxon>Agaricomycetidae</taxon>
        <taxon>Agaricales</taxon>
        <taxon>Marasmiineae</taxon>
        <taxon>Mycenaceae</taxon>
        <taxon>Mycena</taxon>
    </lineage>
</organism>
<keyword evidence="18" id="KW-1185">Reference proteome</keyword>
<keyword evidence="8" id="KW-0472">Membrane</keyword>
<reference evidence="17" key="1">
    <citation type="submission" date="2023-03" db="EMBL/GenBank/DDBJ databases">
        <title>Massive genome expansion in bonnet fungi (Mycena s.s.) driven by repeated elements and novel gene families across ecological guilds.</title>
        <authorList>
            <consortium name="Lawrence Berkeley National Laboratory"/>
            <person name="Harder C.B."/>
            <person name="Miyauchi S."/>
            <person name="Viragh M."/>
            <person name="Kuo A."/>
            <person name="Thoen E."/>
            <person name="Andreopoulos B."/>
            <person name="Lu D."/>
            <person name="Skrede I."/>
            <person name="Drula E."/>
            <person name="Henrissat B."/>
            <person name="Morin E."/>
            <person name="Kohler A."/>
            <person name="Barry K."/>
            <person name="LaButti K."/>
            <person name="Morin E."/>
            <person name="Salamov A."/>
            <person name="Lipzen A."/>
            <person name="Mereny Z."/>
            <person name="Hegedus B."/>
            <person name="Baldrian P."/>
            <person name="Stursova M."/>
            <person name="Weitz H."/>
            <person name="Taylor A."/>
            <person name="Grigoriev I.V."/>
            <person name="Nagy L.G."/>
            <person name="Martin F."/>
            <person name="Kauserud H."/>
        </authorList>
    </citation>
    <scope>NUCLEOTIDE SEQUENCE</scope>
    <source>
        <strain evidence="17">9144</strain>
    </source>
</reference>
<comment type="catalytic activity">
    <reaction evidence="12">
        <text>N(4)-(alpha-D-Glc-(1-&gt;2)-alpha-D-Glc-(1-&gt;3)-alpha-D-Glc-(1-&gt;3)-alpha-D-Man-(1-&gt;2)-alpha-D-Man-(1-&gt;2)-alpha-D-Man-(1-&gt;3)-[alpha-D-Man-(1-&gt;2)-alpha-D-Man-(1-&gt;3)-[alpha-D-Man-(1-&gt;2)-alpha-D-Man-(1-&gt;6)]-alpha-D-Man-(1-&gt;6)]-beta-D-Man-(1-&gt;4)-beta-D-GlcNAc-(1-&gt;4)-beta-D-GlcNAc)-L-asparaginyl-[protein] + H2O = N(4)-(alpha-D-Glc-(1-&gt;3)-alpha-D-Glc-(1-&gt;3)-alpha-D-Man-(1-&gt;2)-alpha-D-Man-(1-&gt;2)-alpha-D-Man-(1-&gt;3)-[alpha-D-Man-(1-&gt;2)-alpha-D-Man-(1-&gt;3)-[alpha-D-Man-(1-&gt;2)-alpha-D-Man-(1-&gt;6)]-alpha-D-Man-(1-&gt;6)]-beta-D-Man-(1-&gt;4)-beta-D-GlcNAc-(1-&gt;4)-beta-D-GlcNAc)-L-asparaginyl-[protein] + beta-D-glucose</text>
        <dbReference type="Rhea" id="RHEA:55988"/>
        <dbReference type="Rhea" id="RHEA-COMP:12806"/>
        <dbReference type="Rhea" id="RHEA-COMP:14355"/>
        <dbReference type="ChEBI" id="CHEBI:15377"/>
        <dbReference type="ChEBI" id="CHEBI:15903"/>
        <dbReference type="ChEBI" id="CHEBI:59082"/>
        <dbReference type="ChEBI" id="CHEBI:132537"/>
        <dbReference type="EC" id="3.2.1.106"/>
    </reaction>
</comment>
<keyword evidence="10 12" id="KW-0326">Glycosidase</keyword>
<accession>A0AAD6VP81</accession>
<evidence type="ECO:0000256" key="13">
    <source>
        <dbReference type="SAM" id="MobiDB-lite"/>
    </source>
</evidence>
<keyword evidence="7" id="KW-1133">Transmembrane helix</keyword>
<dbReference type="InterPro" id="IPR004888">
    <property type="entry name" value="Glycoside_hydrolase_63"/>
</dbReference>
<dbReference type="EC" id="3.2.1.106" evidence="11 12"/>
<evidence type="ECO:0000256" key="3">
    <source>
        <dbReference type="ARBA" id="ARBA00022692"/>
    </source>
</evidence>
<evidence type="ECO:0000256" key="9">
    <source>
        <dbReference type="ARBA" id="ARBA00023180"/>
    </source>
</evidence>
<comment type="similarity">
    <text evidence="2 12">Belongs to the glycosyl hydrolase 63 family.</text>
</comment>
<dbReference type="GO" id="GO:0006487">
    <property type="term" value="P:protein N-linked glycosylation"/>
    <property type="evidence" value="ECO:0007669"/>
    <property type="project" value="UniProtKB-UniRule"/>
</dbReference>
<keyword evidence="5 12" id="KW-0256">Endoplasmic reticulum</keyword>
<evidence type="ECO:0000256" key="6">
    <source>
        <dbReference type="ARBA" id="ARBA00022968"/>
    </source>
</evidence>
<dbReference type="InterPro" id="IPR008928">
    <property type="entry name" value="6-hairpin_glycosidase_sf"/>
</dbReference>
<name>A0AAD6VP81_9AGAR</name>
<evidence type="ECO:0000256" key="2">
    <source>
        <dbReference type="ARBA" id="ARBA00010833"/>
    </source>
</evidence>
<dbReference type="Pfam" id="PF03200">
    <property type="entry name" value="Glyco_hydro_63"/>
    <property type="match status" value="1"/>
</dbReference>
<dbReference type="AlphaFoldDB" id="A0AAD6VP81"/>
<dbReference type="PANTHER" id="PTHR10412:SF11">
    <property type="entry name" value="MANNOSYL-OLIGOSACCHARIDE GLUCOSIDASE"/>
    <property type="match status" value="1"/>
</dbReference>
<dbReference type="InterPro" id="IPR038518">
    <property type="entry name" value="Glyco_hydro_63N_sf"/>
</dbReference>
<evidence type="ECO:0000256" key="11">
    <source>
        <dbReference type="ARBA" id="ARBA00038888"/>
    </source>
</evidence>
<evidence type="ECO:0000256" key="4">
    <source>
        <dbReference type="ARBA" id="ARBA00022801"/>
    </source>
</evidence>
<dbReference type="InterPro" id="IPR031335">
    <property type="entry name" value="Glyco_hydro_63_C"/>
</dbReference>
<dbReference type="EMBL" id="JARJCW010000011">
    <property type="protein sequence ID" value="KAJ7219047.1"/>
    <property type="molecule type" value="Genomic_DNA"/>
</dbReference>
<comment type="function">
    <text evidence="12">Cleaves the distal alpha 1,2-linked glucose residue from the Glc(3)Man(9)GlcNAc(2) oligosaccharide precursor.</text>
</comment>
<dbReference type="Pfam" id="PF16923">
    <property type="entry name" value="Glyco_hydro_63N"/>
    <property type="match status" value="1"/>
</dbReference>
<dbReference type="Proteomes" id="UP001219525">
    <property type="component" value="Unassembled WGS sequence"/>
</dbReference>
<comment type="subcellular location">
    <subcellularLocation>
        <location evidence="1 12">Endoplasmic reticulum membrane</location>
        <topology evidence="1 12">Single-pass type II membrane protein</topology>
    </subcellularLocation>
</comment>
<feature type="region of interest" description="Disordered" evidence="13">
    <location>
        <begin position="359"/>
        <end position="380"/>
    </location>
</feature>
<evidence type="ECO:0000256" key="8">
    <source>
        <dbReference type="ARBA" id="ARBA00023136"/>
    </source>
</evidence>
<feature type="chain" id="PRO_5042079648" description="Mannosyl-oligosaccharide glucosidase" evidence="14">
    <location>
        <begin position="17"/>
        <end position="795"/>
    </location>
</feature>
<feature type="domain" description="Glycosyl hydrolase family 63 C-terminal" evidence="15">
    <location>
        <begin position="291"/>
        <end position="793"/>
    </location>
</feature>
<evidence type="ECO:0000256" key="5">
    <source>
        <dbReference type="ARBA" id="ARBA00022824"/>
    </source>
</evidence>
<evidence type="ECO:0000256" key="10">
    <source>
        <dbReference type="ARBA" id="ARBA00023295"/>
    </source>
</evidence>
<evidence type="ECO:0000256" key="7">
    <source>
        <dbReference type="ARBA" id="ARBA00022989"/>
    </source>
</evidence>
<proteinExistence type="inferred from homology"/>
<protein>
    <recommendedName>
        <fullName evidence="11 12">Mannosyl-oligosaccharide glucosidase</fullName>
        <ecNumber evidence="11 12">3.2.1.106</ecNumber>
    </recommendedName>
</protein>
<sequence length="795" mass="89808">MQLVLWLLLPLTSVVAKQVNDTLLWGAYRPNLYFGLRPRIPQSLMTGLMWFGTQDYVSISRTRHACDQGDGISSYTWTEYDAREGGVQVIKDGPNNVKITTEFLKVPGGDHGGSWAARIKGEPMDPDRNSRTSLIFYFGLEGLGGIDMDTDEDENGLEGEVKFSGFSPELDDFTIRVLDGSDNTHVTAGDYAQKFEERIGKTHFLGRPVPQGNMWQAKEVLLQNIIKRAQDILLPYKDLKTGPPDPSFVLQLSDEVYTGSNLYAVQKSFDGEFQFDVFFESASGKQKLSSTTLDQGIPALVASYDKRFQATFPFPQDYNGANRDSLEAFSKAITSNLVGGVGYFYGTSIVDRKFSYEWDEEDSPSDVGDGETGPRLTEPKSLLTATPSRSFFPRGFYWDEGFHLLHIGEWDNDFSLAILKDWIDLIDEDGWVAREQILGEEARSKVPAEFQTQVPTYANPPTLTMAVTAFIARVKRTAGSSGPSAQDLGMDFGQAVFSDSADRGAGSEYLDPELVLAFLKSIYSPLKRHYDWFRLTQRGQIKQYARVARSRTEGYRWRGRSELHVLTSGMDDYPRGPPHAGELHLDLISWMAFFTGTMKDIAEYVGEADDAASFGEIEQAILDNIDDLHWNEERQMYCDANIDSEDESYHVCHQGYLSMFPLFLALLPSSSPHVGPMLDVLRDPEHLWSPYGLRSLSASHSEFGQGENYWKGPIWIQMNYLALRALYKKYAVEEGPYRTRAQEIYHQLRKNIIDNEYERTGYVWEQYDAVTGEGLRSHPFTGWTSLVTLILSETY</sequence>
<evidence type="ECO:0000256" key="12">
    <source>
        <dbReference type="RuleBase" id="RU368089"/>
    </source>
</evidence>
<dbReference type="Gene3D" id="1.50.10.10">
    <property type="match status" value="1"/>
</dbReference>
<keyword evidence="4 12" id="KW-0378">Hydrolase</keyword>
<evidence type="ECO:0000256" key="14">
    <source>
        <dbReference type="SAM" id="SignalP"/>
    </source>
</evidence>
<dbReference type="PANTHER" id="PTHR10412">
    <property type="entry name" value="MANNOSYL-OLIGOSACCHARIDE GLUCOSIDASE"/>
    <property type="match status" value="1"/>
</dbReference>
<keyword evidence="9" id="KW-0325">Glycoprotein</keyword>
<evidence type="ECO:0000256" key="1">
    <source>
        <dbReference type="ARBA" id="ARBA00004648"/>
    </source>
</evidence>
<dbReference type="Gene3D" id="2.70.98.110">
    <property type="entry name" value="Glycosyl hydrolase family 63, N-terminal domain"/>
    <property type="match status" value="1"/>
</dbReference>